<gene>
    <name evidence="2" type="ORF">AXE80_04530</name>
</gene>
<dbReference type="PANTHER" id="PTHR12117">
    <property type="entry name" value="HISTONE ACETYLTRANSFERASE COMPLEX"/>
    <property type="match status" value="1"/>
</dbReference>
<keyword evidence="3" id="KW-1185">Reference proteome</keyword>
<dbReference type="AlphaFoldDB" id="A0A1B1Y490"/>
<dbReference type="InterPro" id="IPR051842">
    <property type="entry name" value="uS12_prolyl_hydroxylase"/>
</dbReference>
<dbReference type="InterPro" id="IPR044862">
    <property type="entry name" value="Pro_4_hyd_alph_FE2OG_OXY"/>
</dbReference>
<dbReference type="Gene3D" id="2.60.120.620">
    <property type="entry name" value="q2cbj1_9rhob like domain"/>
    <property type="match status" value="1"/>
</dbReference>
<evidence type="ECO:0000313" key="2">
    <source>
        <dbReference type="EMBL" id="ANW95585.1"/>
    </source>
</evidence>
<dbReference type="Pfam" id="PF13640">
    <property type="entry name" value="2OG-FeII_Oxy_3"/>
    <property type="match status" value="1"/>
</dbReference>
<reference evidence="2 3" key="1">
    <citation type="submission" date="2016-02" db="EMBL/GenBank/DDBJ databases">
        <authorList>
            <person name="Wen L."/>
            <person name="He K."/>
            <person name="Yang H."/>
        </authorList>
    </citation>
    <scope>NUCLEOTIDE SEQUENCE [LARGE SCALE GENOMIC DNA]</scope>
    <source>
        <strain evidence="2 3">CZ1127</strain>
    </source>
</reference>
<protein>
    <recommendedName>
        <fullName evidence="1">Prolyl 4-hydroxylase alpha subunit Fe(2+) 2OG dioxygenase domain-containing protein</fullName>
    </recommendedName>
</protein>
<evidence type="ECO:0000313" key="3">
    <source>
        <dbReference type="Proteomes" id="UP000092967"/>
    </source>
</evidence>
<dbReference type="KEGG" id="wfu:AXE80_04530"/>
<dbReference type="STRING" id="1790137.AXE80_04530"/>
<accession>A0A1B1Y490</accession>
<evidence type="ECO:0000259" key="1">
    <source>
        <dbReference type="Pfam" id="PF13640"/>
    </source>
</evidence>
<dbReference type="Proteomes" id="UP000092967">
    <property type="component" value="Chromosome"/>
</dbReference>
<dbReference type="OrthoDB" id="9783171at2"/>
<feature type="domain" description="Prolyl 4-hydroxylase alpha subunit Fe(2+) 2OG dioxygenase" evidence="1">
    <location>
        <begin position="119"/>
        <end position="218"/>
    </location>
</feature>
<name>A0A1B1Y490_9FLAO</name>
<sequence length="270" mass="31864">MYEKYISKEYADLEQTVDRFREEYKNAWPYPSISFKNFFNPEFLDKVLSDFPDLSEGSHLKMKHENSDKLASSGVERFGPYVTEFVNFLNSEPFLIFLKKLASIERDLINDPYFYGGGLHQIKKGGYLRIHADFNVHDSLLLDRRLNLLVYLNKEWKEEYGGHFELWDDKMEKCQKKILPEFNTLALFSTTSTSYHGHPDPLNCPEDMSRKSLALYYYTNGRPEEEVLEGLEKHSTLYQKREIDKKNEVVKKDTVVKEKKSWFKKVFGTS</sequence>
<dbReference type="PANTHER" id="PTHR12117:SF0">
    <property type="entry name" value="PROLYL 3-HYDROXYLASE OGFOD1"/>
    <property type="match status" value="1"/>
</dbReference>
<dbReference type="EMBL" id="CP014224">
    <property type="protein sequence ID" value="ANW95585.1"/>
    <property type="molecule type" value="Genomic_DNA"/>
</dbReference>
<proteinExistence type="predicted"/>
<organism evidence="2 3">
    <name type="scientific">Wenyingzhuangia fucanilytica</name>
    <dbReference type="NCBI Taxonomy" id="1790137"/>
    <lineage>
        <taxon>Bacteria</taxon>
        <taxon>Pseudomonadati</taxon>
        <taxon>Bacteroidota</taxon>
        <taxon>Flavobacteriia</taxon>
        <taxon>Flavobacteriales</taxon>
        <taxon>Flavobacteriaceae</taxon>
        <taxon>Wenyingzhuangia</taxon>
    </lineage>
</organism>
<dbReference type="RefSeq" id="WP_068824856.1">
    <property type="nucleotide sequence ID" value="NZ_CP014224.1"/>
</dbReference>